<evidence type="ECO:0000256" key="5">
    <source>
        <dbReference type="ARBA" id="ARBA00022960"/>
    </source>
</evidence>
<dbReference type="NCBIfam" id="TIGR03426">
    <property type="entry name" value="shape_MreD"/>
    <property type="match status" value="1"/>
</dbReference>
<comment type="similarity">
    <text evidence="2">Belongs to the MreD family.</text>
</comment>
<reference evidence="9 10" key="1">
    <citation type="submission" date="2016-10" db="EMBL/GenBank/DDBJ databases">
        <authorList>
            <person name="de Groot N.N."/>
        </authorList>
    </citation>
    <scope>NUCLEOTIDE SEQUENCE [LARGE SCALE GENOMIC DNA]</scope>
    <source>
        <strain evidence="9 10">ATCC 51327</strain>
    </source>
</reference>
<feature type="transmembrane region" description="Helical" evidence="8">
    <location>
        <begin position="69"/>
        <end position="91"/>
    </location>
</feature>
<feature type="transmembrane region" description="Helical" evidence="8">
    <location>
        <begin position="97"/>
        <end position="117"/>
    </location>
</feature>
<keyword evidence="3" id="KW-1003">Cell membrane</keyword>
<keyword evidence="7 8" id="KW-0472">Membrane</keyword>
<accession>A0A1I4HRW9</accession>
<dbReference type="Gene3D" id="1.10.1760.20">
    <property type="match status" value="1"/>
</dbReference>
<evidence type="ECO:0000256" key="4">
    <source>
        <dbReference type="ARBA" id="ARBA00022692"/>
    </source>
</evidence>
<feature type="transmembrane region" description="Helical" evidence="8">
    <location>
        <begin position="34"/>
        <end position="57"/>
    </location>
</feature>
<dbReference type="EMBL" id="FOTI01000012">
    <property type="protein sequence ID" value="SFL44076.1"/>
    <property type="molecule type" value="Genomic_DNA"/>
</dbReference>
<evidence type="ECO:0000256" key="7">
    <source>
        <dbReference type="ARBA" id="ARBA00023136"/>
    </source>
</evidence>
<keyword evidence="10" id="KW-1185">Reference proteome</keyword>
<organism evidence="9 10">
    <name type="scientific">Halanaerobium salsuginis</name>
    <dbReference type="NCBI Taxonomy" id="29563"/>
    <lineage>
        <taxon>Bacteria</taxon>
        <taxon>Bacillati</taxon>
        <taxon>Bacillota</taxon>
        <taxon>Clostridia</taxon>
        <taxon>Halanaerobiales</taxon>
        <taxon>Halanaerobiaceae</taxon>
        <taxon>Halanaerobium</taxon>
    </lineage>
</organism>
<keyword evidence="5" id="KW-0133">Cell shape</keyword>
<evidence type="ECO:0000256" key="8">
    <source>
        <dbReference type="SAM" id="Phobius"/>
    </source>
</evidence>
<evidence type="ECO:0000313" key="9">
    <source>
        <dbReference type="EMBL" id="SFL44076.1"/>
    </source>
</evidence>
<name>A0A1I4HRW9_9FIRM</name>
<comment type="subcellular location">
    <subcellularLocation>
        <location evidence="1">Cell membrane</location>
        <topology evidence="1">Multi-pass membrane protein</topology>
    </subcellularLocation>
</comment>
<dbReference type="Proteomes" id="UP000199006">
    <property type="component" value="Unassembled WGS sequence"/>
</dbReference>
<keyword evidence="4 8" id="KW-0812">Transmembrane</keyword>
<evidence type="ECO:0000256" key="3">
    <source>
        <dbReference type="ARBA" id="ARBA00022475"/>
    </source>
</evidence>
<dbReference type="GO" id="GO:0005886">
    <property type="term" value="C:plasma membrane"/>
    <property type="evidence" value="ECO:0007669"/>
    <property type="project" value="UniProtKB-SubCell"/>
</dbReference>
<dbReference type="RefSeq" id="WP_089860917.1">
    <property type="nucleotide sequence ID" value="NZ_FOTI01000012.1"/>
</dbReference>
<protein>
    <submittedName>
        <fullName evidence="9">Rod shape-determining protein MreD</fullName>
    </submittedName>
</protein>
<gene>
    <name evidence="9" type="ORF">SAMN02983006_01152</name>
</gene>
<dbReference type="GO" id="GO:0008360">
    <property type="term" value="P:regulation of cell shape"/>
    <property type="evidence" value="ECO:0007669"/>
    <property type="project" value="UniProtKB-KW"/>
</dbReference>
<dbReference type="OrthoDB" id="9796616at2"/>
<evidence type="ECO:0000256" key="2">
    <source>
        <dbReference type="ARBA" id="ARBA00007776"/>
    </source>
</evidence>
<evidence type="ECO:0000313" key="10">
    <source>
        <dbReference type="Proteomes" id="UP000199006"/>
    </source>
</evidence>
<feature type="transmembrane region" description="Helical" evidence="8">
    <location>
        <begin position="7"/>
        <end position="28"/>
    </location>
</feature>
<sequence length="163" mass="18668">MKLYFKNLIIMVFLLICQLSIAIIFPDLKFVPDFILIFIVLKAIIVGPRQAMIYGLIGGLMQDCFLDSFIGIFTPTKTFVAFLAGFLSGRFFPENLLIPPLGVFIATIIQEMIYLSLKESYLFSANYLILVKELILPLALINSVIAFLVYSIYFFWQRWDLNG</sequence>
<evidence type="ECO:0000256" key="1">
    <source>
        <dbReference type="ARBA" id="ARBA00004651"/>
    </source>
</evidence>
<dbReference type="AlphaFoldDB" id="A0A1I4HRW9"/>
<keyword evidence="6 8" id="KW-1133">Transmembrane helix</keyword>
<dbReference type="Pfam" id="PF04093">
    <property type="entry name" value="MreD"/>
    <property type="match status" value="1"/>
</dbReference>
<proteinExistence type="inferred from homology"/>
<feature type="transmembrane region" description="Helical" evidence="8">
    <location>
        <begin position="129"/>
        <end position="156"/>
    </location>
</feature>
<dbReference type="STRING" id="29563.SAMN02983006_01152"/>
<dbReference type="InterPro" id="IPR007227">
    <property type="entry name" value="Cell_shape_determining_MreD"/>
</dbReference>
<evidence type="ECO:0000256" key="6">
    <source>
        <dbReference type="ARBA" id="ARBA00022989"/>
    </source>
</evidence>